<dbReference type="Gene3D" id="1.10.10.10">
    <property type="entry name" value="Winged helix-like DNA-binding domain superfamily/Winged helix DNA-binding domain"/>
    <property type="match status" value="1"/>
</dbReference>
<accession>A0ABX2EG08</accession>
<comment type="similarity">
    <text evidence="1">Belongs to the LysR transcriptional regulatory family.</text>
</comment>
<dbReference type="Pfam" id="PF00126">
    <property type="entry name" value="HTH_1"/>
    <property type="match status" value="1"/>
</dbReference>
<dbReference type="SUPFAM" id="SSF46785">
    <property type="entry name" value="Winged helix' DNA-binding domain"/>
    <property type="match status" value="1"/>
</dbReference>
<proteinExistence type="inferred from homology"/>
<dbReference type="InterPro" id="IPR036390">
    <property type="entry name" value="WH_DNA-bd_sf"/>
</dbReference>
<evidence type="ECO:0000313" key="3">
    <source>
        <dbReference type="EMBL" id="NRF67516.1"/>
    </source>
</evidence>
<dbReference type="EMBL" id="JABRWJ010000003">
    <property type="protein sequence ID" value="NRF67516.1"/>
    <property type="molecule type" value="Genomic_DNA"/>
</dbReference>
<dbReference type="RefSeq" id="WP_173122626.1">
    <property type="nucleotide sequence ID" value="NZ_JABRWJ010000003.1"/>
</dbReference>
<reference evidence="3 4" key="1">
    <citation type="submission" date="2020-05" db="EMBL/GenBank/DDBJ databases">
        <title>Aquincola sp. isolate from soil.</title>
        <authorList>
            <person name="Han J."/>
            <person name="Kim D.-U."/>
        </authorList>
    </citation>
    <scope>NUCLEOTIDE SEQUENCE [LARGE SCALE GENOMIC DNA]</scope>
    <source>
        <strain evidence="3 4">S2</strain>
    </source>
</reference>
<evidence type="ECO:0000259" key="2">
    <source>
        <dbReference type="PROSITE" id="PS50931"/>
    </source>
</evidence>
<name>A0ABX2EG08_9BURK</name>
<gene>
    <name evidence="3" type="ORF">HLB44_11010</name>
</gene>
<dbReference type="PANTHER" id="PTHR30537:SF5">
    <property type="entry name" value="HTH-TYPE TRANSCRIPTIONAL ACTIVATOR TTDR-RELATED"/>
    <property type="match status" value="1"/>
</dbReference>
<protein>
    <submittedName>
        <fullName evidence="3">LysR family transcriptional regulator</fullName>
    </submittedName>
</protein>
<keyword evidence="4" id="KW-1185">Reference proteome</keyword>
<feature type="domain" description="HTH lysR-type" evidence="2">
    <location>
        <begin position="1"/>
        <end position="45"/>
    </location>
</feature>
<dbReference type="PROSITE" id="PS50931">
    <property type="entry name" value="HTH_LYSR"/>
    <property type="match status" value="1"/>
</dbReference>
<dbReference type="InterPro" id="IPR000847">
    <property type="entry name" value="LysR_HTH_N"/>
</dbReference>
<dbReference type="InterPro" id="IPR036388">
    <property type="entry name" value="WH-like_DNA-bd_sf"/>
</dbReference>
<dbReference type="InterPro" id="IPR058163">
    <property type="entry name" value="LysR-type_TF_proteobact-type"/>
</dbReference>
<organism evidence="3 4">
    <name type="scientific">Pseudaquabacterium terrae</name>
    <dbReference type="NCBI Taxonomy" id="2732868"/>
    <lineage>
        <taxon>Bacteria</taxon>
        <taxon>Pseudomonadati</taxon>
        <taxon>Pseudomonadota</taxon>
        <taxon>Betaproteobacteria</taxon>
        <taxon>Burkholderiales</taxon>
        <taxon>Sphaerotilaceae</taxon>
        <taxon>Pseudaquabacterium</taxon>
    </lineage>
</organism>
<evidence type="ECO:0000313" key="4">
    <source>
        <dbReference type="Proteomes" id="UP000737171"/>
    </source>
</evidence>
<dbReference type="Proteomes" id="UP000737171">
    <property type="component" value="Unassembled WGS sequence"/>
</dbReference>
<comment type="caution">
    <text evidence="3">The sequence shown here is derived from an EMBL/GenBank/DDBJ whole genome shotgun (WGS) entry which is preliminary data.</text>
</comment>
<dbReference type="PANTHER" id="PTHR30537">
    <property type="entry name" value="HTH-TYPE TRANSCRIPTIONAL REGULATOR"/>
    <property type="match status" value="1"/>
</dbReference>
<evidence type="ECO:0000256" key="1">
    <source>
        <dbReference type="ARBA" id="ARBA00009437"/>
    </source>
</evidence>
<sequence length="97" mass="10434">MASSLSAAARSLRVTPSALSTRLKHLEAKLGFNPAVRSSHRLRLTAEGERFAAEARQLLERLDAMPGTVQAERRALSGSLRVCARLPGRGRARDGIG</sequence>